<dbReference type="Gene3D" id="1.25.40.10">
    <property type="entry name" value="Tetratricopeptide repeat domain"/>
    <property type="match status" value="1"/>
</dbReference>
<evidence type="ECO:0000256" key="4">
    <source>
        <dbReference type="SAM" id="MobiDB-lite"/>
    </source>
</evidence>
<keyword evidence="5" id="KW-0812">Transmembrane</keyword>
<dbReference type="PANTHER" id="PTHR22904:SF532">
    <property type="entry name" value="HEAT SHOCK PROTEIN STI1-LIKE PROTEIN"/>
    <property type="match status" value="1"/>
</dbReference>
<evidence type="ECO:0000256" key="1">
    <source>
        <dbReference type="ARBA" id="ARBA00022737"/>
    </source>
</evidence>
<dbReference type="GO" id="GO:0051879">
    <property type="term" value="F:Hsp90 protein binding"/>
    <property type="evidence" value="ECO:0007669"/>
    <property type="project" value="TreeGrafter"/>
</dbReference>
<proteinExistence type="predicted"/>
<organism evidence="6">
    <name type="scientific">Xenopsylla cheopis</name>
    <name type="common">Oriental rat flea</name>
    <name type="synonym">Pulex cheopis</name>
    <dbReference type="NCBI Taxonomy" id="163159"/>
    <lineage>
        <taxon>Eukaryota</taxon>
        <taxon>Metazoa</taxon>
        <taxon>Ecdysozoa</taxon>
        <taxon>Arthropoda</taxon>
        <taxon>Hexapoda</taxon>
        <taxon>Insecta</taxon>
        <taxon>Pterygota</taxon>
        <taxon>Neoptera</taxon>
        <taxon>Endopterygota</taxon>
        <taxon>Siphonaptera</taxon>
        <taxon>Pulicidae</taxon>
        <taxon>Xenopsyllinae</taxon>
        <taxon>Xenopsylla</taxon>
    </lineage>
</organism>
<feature type="region of interest" description="Disordered" evidence="4">
    <location>
        <begin position="211"/>
        <end position="239"/>
    </location>
</feature>
<evidence type="ECO:0000256" key="2">
    <source>
        <dbReference type="ARBA" id="ARBA00022803"/>
    </source>
</evidence>
<feature type="compositionally biased region" description="Polar residues" evidence="4">
    <location>
        <begin position="215"/>
        <end position="226"/>
    </location>
</feature>
<feature type="transmembrane region" description="Helical" evidence="5">
    <location>
        <begin position="162"/>
        <end position="183"/>
    </location>
</feature>
<feature type="compositionally biased region" description="Basic residues" evidence="4">
    <location>
        <begin position="230"/>
        <end position="239"/>
    </location>
</feature>
<keyword evidence="2 3" id="KW-0802">TPR repeat</keyword>
<keyword evidence="5" id="KW-1133">Transmembrane helix</keyword>
<dbReference type="AlphaFoldDB" id="A0A6M2DCB8"/>
<dbReference type="Pfam" id="PF13414">
    <property type="entry name" value="TPR_11"/>
    <property type="match status" value="1"/>
</dbReference>
<dbReference type="SMART" id="SM00028">
    <property type="entry name" value="TPR"/>
    <property type="match status" value="3"/>
</dbReference>
<feature type="transmembrane region" description="Helical" evidence="5">
    <location>
        <begin position="136"/>
        <end position="156"/>
    </location>
</feature>
<name>A0A6M2DCB8_XENCH</name>
<evidence type="ECO:0000256" key="3">
    <source>
        <dbReference type="PROSITE-ProRule" id="PRU00339"/>
    </source>
</evidence>
<evidence type="ECO:0000256" key="5">
    <source>
        <dbReference type="SAM" id="Phobius"/>
    </source>
</evidence>
<evidence type="ECO:0000313" key="6">
    <source>
        <dbReference type="EMBL" id="NOV43759.1"/>
    </source>
</evidence>
<dbReference type="InterPro" id="IPR011990">
    <property type="entry name" value="TPR-like_helical_dom_sf"/>
</dbReference>
<keyword evidence="1" id="KW-0677">Repeat</keyword>
<dbReference type="PANTHER" id="PTHR22904">
    <property type="entry name" value="TPR REPEAT CONTAINING PROTEIN"/>
    <property type="match status" value="1"/>
</dbReference>
<protein>
    <submittedName>
        <fullName evidence="6">Putative serine/threonine-protein phosphatase 5-like diachasma alloeum</fullName>
    </submittedName>
</protein>
<accession>A0A6M2DCB8</accession>
<keyword evidence="5" id="KW-0472">Membrane</keyword>
<feature type="repeat" description="TPR" evidence="3">
    <location>
        <begin position="9"/>
        <end position="42"/>
    </location>
</feature>
<reference evidence="6" key="1">
    <citation type="submission" date="2020-03" db="EMBL/GenBank/DDBJ databases">
        <title>Transcriptomic Profiling of the Digestive Tract of the Rat Flea, Xenopsylla cheopis, Following Blood Feeding and Infection with Yersinia pestis.</title>
        <authorList>
            <person name="Bland D.M."/>
            <person name="Martens C.A."/>
            <person name="Virtaneva K."/>
            <person name="Kanakabandi K."/>
            <person name="Long D."/>
            <person name="Rosenke R."/>
            <person name="Saturday G.A."/>
            <person name="Hoyt F.H."/>
            <person name="Bruno D.P."/>
            <person name="Ribeiro J.M.C."/>
            <person name="Hinnebusch J."/>
        </authorList>
    </citation>
    <scope>NUCLEOTIDE SEQUENCE</scope>
</reference>
<dbReference type="SUPFAM" id="SSF48452">
    <property type="entry name" value="TPR-like"/>
    <property type="match status" value="1"/>
</dbReference>
<sequence>MASIDSETSEQLKLKGNECTKAGKFEEAILHYTHALKLDPTNYSLYSNRSYAFLKIQQHYLALQDAEETIKRAPTWAKGYFRKAEVQYACYLFAESLLSYSHALQLQPGDNLLLQAVNKAAKSDEHEIKVDARAPWLGALIGIVIGILIVIADSVFTNKPSLKNPVLIVLMMLAISMLGYVIARGVRLYIKNQRTCLLQPPPDLLADMTEEKENVSNTERNNTRYSKAQARQRYKKGKL</sequence>
<dbReference type="PROSITE" id="PS50005">
    <property type="entry name" value="TPR"/>
    <property type="match status" value="1"/>
</dbReference>
<dbReference type="EMBL" id="GIIL01000033">
    <property type="protein sequence ID" value="NOV43759.1"/>
    <property type="molecule type" value="Transcribed_RNA"/>
</dbReference>
<dbReference type="InterPro" id="IPR019734">
    <property type="entry name" value="TPR_rpt"/>
</dbReference>